<proteinExistence type="predicted"/>
<keyword evidence="2" id="KW-1185">Reference proteome</keyword>
<dbReference type="AlphaFoldDB" id="A0A392NNR0"/>
<reference evidence="1 2" key="1">
    <citation type="journal article" date="2018" name="Front. Plant Sci.">
        <title>Red Clover (Trifolium pratense) and Zigzag Clover (T. medium) - A Picture of Genomic Similarities and Differences.</title>
        <authorList>
            <person name="Dluhosova J."/>
            <person name="Istvanek J."/>
            <person name="Nedelnik J."/>
            <person name="Repkova J."/>
        </authorList>
    </citation>
    <scope>NUCLEOTIDE SEQUENCE [LARGE SCALE GENOMIC DNA]</scope>
    <source>
        <strain evidence="2">cv. 10/8</strain>
        <tissue evidence="1">Leaf</tissue>
    </source>
</reference>
<accession>A0A392NNR0</accession>
<evidence type="ECO:0000313" key="2">
    <source>
        <dbReference type="Proteomes" id="UP000265520"/>
    </source>
</evidence>
<dbReference type="EMBL" id="LXQA010044482">
    <property type="protein sequence ID" value="MCI00870.1"/>
    <property type="molecule type" value="Genomic_DNA"/>
</dbReference>
<organism evidence="1 2">
    <name type="scientific">Trifolium medium</name>
    <dbReference type="NCBI Taxonomy" id="97028"/>
    <lineage>
        <taxon>Eukaryota</taxon>
        <taxon>Viridiplantae</taxon>
        <taxon>Streptophyta</taxon>
        <taxon>Embryophyta</taxon>
        <taxon>Tracheophyta</taxon>
        <taxon>Spermatophyta</taxon>
        <taxon>Magnoliopsida</taxon>
        <taxon>eudicotyledons</taxon>
        <taxon>Gunneridae</taxon>
        <taxon>Pentapetalae</taxon>
        <taxon>rosids</taxon>
        <taxon>fabids</taxon>
        <taxon>Fabales</taxon>
        <taxon>Fabaceae</taxon>
        <taxon>Papilionoideae</taxon>
        <taxon>50 kb inversion clade</taxon>
        <taxon>NPAAA clade</taxon>
        <taxon>Hologalegina</taxon>
        <taxon>IRL clade</taxon>
        <taxon>Trifolieae</taxon>
        <taxon>Trifolium</taxon>
    </lineage>
</organism>
<protein>
    <submittedName>
        <fullName evidence="1">Uncharacterized protein</fullName>
    </submittedName>
</protein>
<evidence type="ECO:0000313" key="1">
    <source>
        <dbReference type="EMBL" id="MCI00870.1"/>
    </source>
</evidence>
<feature type="non-terminal residue" evidence="1">
    <location>
        <position position="39"/>
    </location>
</feature>
<sequence length="39" mass="4344">MNDPKYAYPYPAQGYYQGPPVMAPPQYAAPPPRRQSAGF</sequence>
<dbReference type="Proteomes" id="UP000265520">
    <property type="component" value="Unassembled WGS sequence"/>
</dbReference>
<name>A0A392NNR0_9FABA</name>
<comment type="caution">
    <text evidence="1">The sequence shown here is derived from an EMBL/GenBank/DDBJ whole genome shotgun (WGS) entry which is preliminary data.</text>
</comment>